<organism evidence="8 9">
    <name type="scientific">Spongiactinospora gelatinilytica</name>
    <dbReference type="NCBI Taxonomy" id="2666298"/>
    <lineage>
        <taxon>Bacteria</taxon>
        <taxon>Bacillati</taxon>
        <taxon>Actinomycetota</taxon>
        <taxon>Actinomycetes</taxon>
        <taxon>Streptosporangiales</taxon>
        <taxon>Streptosporangiaceae</taxon>
        <taxon>Spongiactinospora</taxon>
    </lineage>
</organism>
<dbReference type="PANTHER" id="PTHR46696">
    <property type="entry name" value="P450, PUTATIVE (EUROFUNG)-RELATED"/>
    <property type="match status" value="1"/>
</dbReference>
<dbReference type="PROSITE" id="PS00086">
    <property type="entry name" value="CYTOCHROME_P450"/>
    <property type="match status" value="1"/>
</dbReference>
<gene>
    <name evidence="8" type="ORF">C1I98_35640</name>
</gene>
<comment type="similarity">
    <text evidence="1 7">Belongs to the cytochrome P450 family.</text>
</comment>
<dbReference type="Proteomes" id="UP000248544">
    <property type="component" value="Unassembled WGS sequence"/>
</dbReference>
<evidence type="ECO:0000313" key="9">
    <source>
        <dbReference type="Proteomes" id="UP000248544"/>
    </source>
</evidence>
<evidence type="ECO:0000256" key="7">
    <source>
        <dbReference type="RuleBase" id="RU000461"/>
    </source>
</evidence>
<keyword evidence="5 7" id="KW-0408">Iron</keyword>
<dbReference type="GO" id="GO:0005506">
    <property type="term" value="F:iron ion binding"/>
    <property type="evidence" value="ECO:0007669"/>
    <property type="project" value="InterPro"/>
</dbReference>
<keyword evidence="3 7" id="KW-0479">Metal-binding</keyword>
<dbReference type="AlphaFoldDB" id="A0A2W2FII2"/>
<keyword evidence="9" id="KW-1185">Reference proteome</keyword>
<dbReference type="SUPFAM" id="SSF48264">
    <property type="entry name" value="Cytochrome P450"/>
    <property type="match status" value="1"/>
</dbReference>
<dbReference type="GO" id="GO:0008395">
    <property type="term" value="F:steroid hydroxylase activity"/>
    <property type="evidence" value="ECO:0007669"/>
    <property type="project" value="TreeGrafter"/>
</dbReference>
<keyword evidence="6 7" id="KW-0503">Monooxygenase</keyword>
<dbReference type="EMBL" id="POUA01000498">
    <property type="protein sequence ID" value="PZG24468.1"/>
    <property type="molecule type" value="Genomic_DNA"/>
</dbReference>
<protein>
    <submittedName>
        <fullName evidence="8">Cytochrome P450</fullName>
    </submittedName>
</protein>
<proteinExistence type="inferred from homology"/>
<evidence type="ECO:0000256" key="5">
    <source>
        <dbReference type="ARBA" id="ARBA00023004"/>
    </source>
</evidence>
<evidence type="ECO:0000256" key="4">
    <source>
        <dbReference type="ARBA" id="ARBA00023002"/>
    </source>
</evidence>
<evidence type="ECO:0000256" key="3">
    <source>
        <dbReference type="ARBA" id="ARBA00022723"/>
    </source>
</evidence>
<dbReference type="InterPro" id="IPR017972">
    <property type="entry name" value="Cyt_P450_CS"/>
</dbReference>
<dbReference type="PRINTS" id="PR00359">
    <property type="entry name" value="BP450"/>
</dbReference>
<evidence type="ECO:0000256" key="1">
    <source>
        <dbReference type="ARBA" id="ARBA00010617"/>
    </source>
</evidence>
<dbReference type="CDD" id="cd11032">
    <property type="entry name" value="P450_EryK-like"/>
    <property type="match status" value="1"/>
</dbReference>
<accession>A0A2W2FII2</accession>
<dbReference type="InterPro" id="IPR002397">
    <property type="entry name" value="Cyt_P450_B"/>
</dbReference>
<dbReference type="Gene3D" id="1.10.630.10">
    <property type="entry name" value="Cytochrome P450"/>
    <property type="match status" value="1"/>
</dbReference>
<dbReference type="InterPro" id="IPR036396">
    <property type="entry name" value="Cyt_P450_sf"/>
</dbReference>
<reference evidence="8 9" key="1">
    <citation type="submission" date="2018-01" db="EMBL/GenBank/DDBJ databases">
        <title>Draft genome sequence of Sphaerisporangium sp. 7K107.</title>
        <authorList>
            <person name="Sahin N."/>
            <person name="Saygin H."/>
            <person name="Ay H."/>
        </authorList>
    </citation>
    <scope>NUCLEOTIDE SEQUENCE [LARGE SCALE GENOMIC DNA]</scope>
    <source>
        <strain evidence="8 9">7K107</strain>
    </source>
</reference>
<evidence type="ECO:0000256" key="6">
    <source>
        <dbReference type="ARBA" id="ARBA00023033"/>
    </source>
</evidence>
<dbReference type="PANTHER" id="PTHR46696:SF4">
    <property type="entry name" value="BIOTIN BIOSYNTHESIS CYTOCHROME P450"/>
    <property type="match status" value="1"/>
</dbReference>
<keyword evidence="4 7" id="KW-0560">Oxidoreductase</keyword>
<dbReference type="GO" id="GO:0020037">
    <property type="term" value="F:heme binding"/>
    <property type="evidence" value="ECO:0007669"/>
    <property type="project" value="InterPro"/>
</dbReference>
<name>A0A2W2FII2_9ACTN</name>
<dbReference type="Pfam" id="PF00067">
    <property type="entry name" value="p450"/>
    <property type="match status" value="1"/>
</dbReference>
<keyword evidence="2 7" id="KW-0349">Heme</keyword>
<dbReference type="RefSeq" id="WP_111171709.1">
    <property type="nucleotide sequence ID" value="NZ_POUA01000498.1"/>
</dbReference>
<dbReference type="GO" id="GO:0006707">
    <property type="term" value="P:cholesterol catabolic process"/>
    <property type="evidence" value="ECO:0007669"/>
    <property type="project" value="TreeGrafter"/>
</dbReference>
<evidence type="ECO:0000313" key="8">
    <source>
        <dbReference type="EMBL" id="PZG24468.1"/>
    </source>
</evidence>
<sequence>MDHISERYAFPQDKWWLHGRRPQAPVVLEADTGVCHVYGHPELQEVFADPATYSSDITRIMPKTGDTISLEGFLTQMDPPEHGKLRKLASHAFTPRVIAGLEPAITTLTGELLDAAAGRSRWELVSELAYPLPVIVIADLLGVPAGDRPLFKKWADAMFETDQKISLAEEDLRPDDGGASLQAWHELTAYLAGHTAERRRAPRADLLTKLVEAEVDGERLPDEQVVNFAMVLLLAGHITTTMLLGNTVLLLDAHPELQARVRADRSLVPAVIEESLRYLTPFAGLTRITNREAVLGGVTIPADQFMMVWPGPANRDPRQFPDPDVFDPFRDPNAHVAFGRGIHFCMGAPLARLEGRVALNLLLDRFPALRVDPDDSPEFLIAPTMTGLRKLPMA</sequence>
<dbReference type="FunFam" id="1.10.630.10:FF:000018">
    <property type="entry name" value="Cytochrome P450 monooxygenase"/>
    <property type="match status" value="1"/>
</dbReference>
<dbReference type="InterPro" id="IPR001128">
    <property type="entry name" value="Cyt_P450"/>
</dbReference>
<evidence type="ECO:0000256" key="2">
    <source>
        <dbReference type="ARBA" id="ARBA00022617"/>
    </source>
</evidence>
<comment type="caution">
    <text evidence="8">The sequence shown here is derived from an EMBL/GenBank/DDBJ whole genome shotgun (WGS) entry which is preliminary data.</text>
</comment>
<dbReference type="GO" id="GO:0036199">
    <property type="term" value="F:cholest-4-en-3-one 26-monooxygenase activity"/>
    <property type="evidence" value="ECO:0007669"/>
    <property type="project" value="TreeGrafter"/>
</dbReference>